<comment type="similarity">
    <text evidence="1 3">Belongs to the RRF family.</text>
</comment>
<accession>A0ABT7QMU3</accession>
<comment type="function">
    <text evidence="3">Responsible for the release of ribosomes from messenger RNA at the termination of protein biosynthesis. May increase the efficiency of translation by recycling ribosomes from one round of translation to another.</text>
</comment>
<dbReference type="HAMAP" id="MF_00040">
    <property type="entry name" value="RRF"/>
    <property type="match status" value="1"/>
</dbReference>
<comment type="subcellular location">
    <subcellularLocation>
        <location evidence="3">Cytoplasm</location>
    </subcellularLocation>
</comment>
<dbReference type="SUPFAM" id="SSF55194">
    <property type="entry name" value="Ribosome recycling factor, RRF"/>
    <property type="match status" value="1"/>
</dbReference>
<evidence type="ECO:0000256" key="3">
    <source>
        <dbReference type="HAMAP-Rule" id="MF_00040"/>
    </source>
</evidence>
<gene>
    <name evidence="3 5" type="primary">frr</name>
    <name evidence="5" type="ORF">NQX30_06570</name>
</gene>
<dbReference type="InterPro" id="IPR036191">
    <property type="entry name" value="RRF_sf"/>
</dbReference>
<proteinExistence type="inferred from homology"/>
<dbReference type="Proteomes" id="UP001168167">
    <property type="component" value="Unassembled WGS sequence"/>
</dbReference>
<evidence type="ECO:0000256" key="2">
    <source>
        <dbReference type="ARBA" id="ARBA00022917"/>
    </source>
</evidence>
<comment type="caution">
    <text evidence="5">The sequence shown here is derived from an EMBL/GenBank/DDBJ whole genome shotgun (WGS) entry which is preliminary data.</text>
</comment>
<keyword evidence="2 3" id="KW-0648">Protein biosynthesis</keyword>
<evidence type="ECO:0000313" key="6">
    <source>
        <dbReference type="Proteomes" id="UP001168167"/>
    </source>
</evidence>
<keyword evidence="6" id="KW-1185">Reference proteome</keyword>
<dbReference type="PANTHER" id="PTHR20982">
    <property type="entry name" value="RIBOSOME RECYCLING FACTOR"/>
    <property type="match status" value="1"/>
</dbReference>
<keyword evidence="3" id="KW-0963">Cytoplasm</keyword>
<evidence type="ECO:0000256" key="1">
    <source>
        <dbReference type="ARBA" id="ARBA00005912"/>
    </source>
</evidence>
<sequence>MSVEDDIKKRMQKTLDALRTDLAKMRSGRAHLGLLDAVVVSCYGAEMPLAQTATVTVADARTLMVSPWDQSNAAAIEKAIRDSDLGVNPASGGSGIRVTLPLLSEERRHDMVKIISREGETARIAVRNIRRDALADIKSQVKESALSEDEGRRLEQLMQKITDASISEADAMIEEKKQELMTV</sequence>
<dbReference type="PANTHER" id="PTHR20982:SF3">
    <property type="entry name" value="MITOCHONDRIAL RIBOSOME RECYCLING FACTOR PSEUDO 1"/>
    <property type="match status" value="1"/>
</dbReference>
<dbReference type="InterPro" id="IPR002661">
    <property type="entry name" value="Ribosome_recyc_fac"/>
</dbReference>
<organism evidence="5 6">
    <name type="scientific">Candidatus Doriopsillibacter californiensis</name>
    <dbReference type="NCBI Taxonomy" id="2970740"/>
    <lineage>
        <taxon>Bacteria</taxon>
        <taxon>Pseudomonadati</taxon>
        <taxon>Pseudomonadota</taxon>
        <taxon>Gammaproteobacteria</taxon>
        <taxon>Candidatus Tethybacterales</taxon>
        <taxon>Candidatus Persebacteraceae</taxon>
        <taxon>Candidatus Doriopsillibacter</taxon>
    </lineage>
</organism>
<dbReference type="NCBIfam" id="TIGR00496">
    <property type="entry name" value="frr"/>
    <property type="match status" value="1"/>
</dbReference>
<dbReference type="CDD" id="cd00520">
    <property type="entry name" value="RRF"/>
    <property type="match status" value="1"/>
</dbReference>
<name>A0ABT7QMU3_9GAMM</name>
<dbReference type="InterPro" id="IPR023584">
    <property type="entry name" value="Ribosome_recyc_fac_dom"/>
</dbReference>
<dbReference type="Gene3D" id="3.30.1360.40">
    <property type="match status" value="1"/>
</dbReference>
<protein>
    <recommendedName>
        <fullName evidence="3">Ribosome-recycling factor</fullName>
        <shortName evidence="3">RRF</shortName>
    </recommendedName>
    <alternativeName>
        <fullName evidence="3">Ribosome-releasing factor</fullName>
    </alternativeName>
</protein>
<evidence type="ECO:0000313" key="5">
    <source>
        <dbReference type="EMBL" id="MDM5148028.1"/>
    </source>
</evidence>
<evidence type="ECO:0000259" key="4">
    <source>
        <dbReference type="Pfam" id="PF01765"/>
    </source>
</evidence>
<reference evidence="5" key="1">
    <citation type="submission" date="2022-08" db="EMBL/GenBank/DDBJ databases">
        <authorList>
            <person name="Dzunkova M."/>
            <person name="La Clair J."/>
            <person name="Tyml T."/>
            <person name="Doud D."/>
            <person name="Schulz F."/>
            <person name="Piquer S."/>
            <person name="Porcel Sanchis D."/>
            <person name="Osborn A."/>
            <person name="Robinson D."/>
            <person name="Louie K.B."/>
            <person name="Bowen B.P."/>
            <person name="Bowers R."/>
            <person name="Lee J."/>
            <person name="Arnau Llombart V."/>
            <person name="Diaz Villanueva W."/>
            <person name="Gosliner T."/>
            <person name="Northen T."/>
            <person name="Cheng J.-F."/>
            <person name="Burkart M.D."/>
            <person name="Woyke T."/>
        </authorList>
    </citation>
    <scope>NUCLEOTIDE SEQUENCE</scope>
    <source>
        <strain evidence="5">Df01</strain>
    </source>
</reference>
<feature type="domain" description="Ribosome recycling factor" evidence="4">
    <location>
        <begin position="18"/>
        <end position="181"/>
    </location>
</feature>
<dbReference type="EMBL" id="JANQAO010000003">
    <property type="protein sequence ID" value="MDM5148028.1"/>
    <property type="molecule type" value="Genomic_DNA"/>
</dbReference>
<dbReference type="Gene3D" id="1.10.132.20">
    <property type="entry name" value="Ribosome-recycling factor"/>
    <property type="match status" value="1"/>
</dbReference>
<reference evidence="5" key="2">
    <citation type="journal article" date="2023" name="Microbiome">
        <title>Synthase-selected sorting approach identifies a beta-lactone synthase in a nudibranch symbiotic bacterium.</title>
        <authorList>
            <person name="Dzunkova M."/>
            <person name="La Clair J.J."/>
            <person name="Tyml T."/>
            <person name="Doud D."/>
            <person name="Schulz F."/>
            <person name="Piquer-Esteban S."/>
            <person name="Porcel Sanchis D."/>
            <person name="Osborn A."/>
            <person name="Robinson D."/>
            <person name="Louie K.B."/>
            <person name="Bowen B.P."/>
            <person name="Bowers R.M."/>
            <person name="Lee J."/>
            <person name="Arnau V."/>
            <person name="Diaz-Villanueva W."/>
            <person name="Stepanauskas R."/>
            <person name="Gosliner T."/>
            <person name="Date S.V."/>
            <person name="Northen T.R."/>
            <person name="Cheng J.F."/>
            <person name="Burkart M.D."/>
            <person name="Woyke T."/>
        </authorList>
    </citation>
    <scope>NUCLEOTIDE SEQUENCE</scope>
    <source>
        <strain evidence="5">Df01</strain>
    </source>
</reference>
<dbReference type="Pfam" id="PF01765">
    <property type="entry name" value="RRF"/>
    <property type="match status" value="1"/>
</dbReference>